<gene>
    <name evidence="1" type="ORF">ERS013200_01119</name>
</gene>
<dbReference type="Proteomes" id="UP000041770">
    <property type="component" value="Unassembled WGS sequence"/>
</dbReference>
<evidence type="ECO:0000313" key="2">
    <source>
        <dbReference type="Proteomes" id="UP000041770"/>
    </source>
</evidence>
<accession>A0A655QR43</accession>
<dbReference type="EMBL" id="CWQY01000005">
    <property type="protein sequence ID" value="CSC31279.1"/>
    <property type="molecule type" value="Genomic_DNA"/>
</dbReference>
<name>A0A655QR43_VIBCL</name>
<evidence type="ECO:0000313" key="1">
    <source>
        <dbReference type="EMBL" id="CSC31279.1"/>
    </source>
</evidence>
<protein>
    <submittedName>
        <fullName evidence="1">Uncharacterized protein</fullName>
    </submittedName>
</protein>
<sequence length="97" mass="11133">MSLAFDLCIVITLCLTQSEKLSTPLFKIANNLTHFLHTKDLHILLKFGVIHYRDPFFAHSLRFRRRLALRLAIIEDAACIMALCFIAHIGIISALRR</sequence>
<proteinExistence type="predicted"/>
<organism evidence="1 2">
    <name type="scientific">Vibrio cholerae</name>
    <dbReference type="NCBI Taxonomy" id="666"/>
    <lineage>
        <taxon>Bacteria</taxon>
        <taxon>Pseudomonadati</taxon>
        <taxon>Pseudomonadota</taxon>
        <taxon>Gammaproteobacteria</taxon>
        <taxon>Vibrionales</taxon>
        <taxon>Vibrionaceae</taxon>
        <taxon>Vibrio</taxon>
    </lineage>
</organism>
<dbReference type="AlphaFoldDB" id="A0A655QR43"/>
<reference evidence="1 2" key="1">
    <citation type="submission" date="2015-07" db="EMBL/GenBank/DDBJ databases">
        <authorList>
            <consortium name="Pathogen Informatics"/>
        </authorList>
    </citation>
    <scope>NUCLEOTIDE SEQUENCE [LARGE SCALE GENOMIC DNA]</scope>
    <source>
        <strain evidence="1 2">A316</strain>
    </source>
</reference>